<sequence>MSQEQWRRGEFAYPSSSFICPMEGWGIFLNVTPSVDSRMIAIPLAMTRPYPLGVAACGPGRGPYERKCDDDCYLTPDSRSSSTTATSCCEEGGEGLCKGEARRRRNVLRDKIQKITKLAIRRLACRGRVKCILGLIYDS</sequence>
<dbReference type="Gene3D" id="1.10.20.10">
    <property type="entry name" value="Histone, subunit A"/>
    <property type="match status" value="1"/>
</dbReference>
<comment type="caution">
    <text evidence="10">The sequence shown here is derived from an EMBL/GenBank/DDBJ whole genome shotgun (WGS) entry which is preliminary data.</text>
</comment>
<keyword evidence="7" id="KW-0238">DNA-binding</keyword>
<evidence type="ECO:0000313" key="10">
    <source>
        <dbReference type="EMBL" id="KAJ1361143.1"/>
    </source>
</evidence>
<gene>
    <name evidence="10" type="ORF">KIN20_020331</name>
</gene>
<dbReference type="PRINTS" id="PR00623">
    <property type="entry name" value="HISTONEH4"/>
</dbReference>
<dbReference type="GO" id="GO:0003677">
    <property type="term" value="F:DNA binding"/>
    <property type="evidence" value="ECO:0007669"/>
    <property type="project" value="UniProtKB-KW"/>
</dbReference>
<dbReference type="Proteomes" id="UP001196413">
    <property type="component" value="Unassembled WGS sequence"/>
</dbReference>
<dbReference type="EMBL" id="JAHQIW010004122">
    <property type="protein sequence ID" value="KAJ1361143.1"/>
    <property type="molecule type" value="Genomic_DNA"/>
</dbReference>
<accession>A0AAD5MSR0</accession>
<name>A0AAD5MSR0_PARTN</name>
<evidence type="ECO:0000256" key="6">
    <source>
        <dbReference type="ARBA" id="ARBA00022454"/>
    </source>
</evidence>
<evidence type="ECO:0000256" key="3">
    <source>
        <dbReference type="ARBA" id="ARBA00004286"/>
    </source>
</evidence>
<comment type="function">
    <text evidence="1">Core component of nucleosome. Nucleosomes wrap and compact DNA into chromatin, limiting DNA accessibility to the cellular machineries which require DNA as a template. Histones thereby play a central role in transcription regulation, DNA repair, DNA replication and chromosomal stability. DNA accessibility is regulated via a complex set of post-translational modifications of histones, also called histone code, and nucleosome remodeling.</text>
</comment>
<evidence type="ECO:0000256" key="7">
    <source>
        <dbReference type="ARBA" id="ARBA00023125"/>
    </source>
</evidence>
<dbReference type="GO" id="GO:0000786">
    <property type="term" value="C:nucleosome"/>
    <property type="evidence" value="ECO:0007669"/>
    <property type="project" value="UniProtKB-KW"/>
</dbReference>
<dbReference type="InterPro" id="IPR001951">
    <property type="entry name" value="Histone_H4"/>
</dbReference>
<dbReference type="AlphaFoldDB" id="A0AAD5MSR0"/>
<keyword evidence="6" id="KW-0158">Chromosome</keyword>
<dbReference type="GO" id="GO:0046982">
    <property type="term" value="F:protein heterodimerization activity"/>
    <property type="evidence" value="ECO:0007669"/>
    <property type="project" value="InterPro"/>
</dbReference>
<comment type="similarity">
    <text evidence="4">Belongs to the histone H4 family.</text>
</comment>
<protein>
    <recommendedName>
        <fullName evidence="5">Histone H4</fullName>
    </recommendedName>
</protein>
<comment type="subcellular location">
    <subcellularLocation>
        <location evidence="3">Chromosome</location>
    </subcellularLocation>
    <subcellularLocation>
        <location evidence="2">Nucleus</location>
    </subcellularLocation>
</comment>
<keyword evidence="11" id="KW-1185">Reference proteome</keyword>
<evidence type="ECO:0000256" key="8">
    <source>
        <dbReference type="ARBA" id="ARBA00023242"/>
    </source>
</evidence>
<dbReference type="GO" id="GO:0005634">
    <property type="term" value="C:nucleus"/>
    <property type="evidence" value="ECO:0007669"/>
    <property type="project" value="UniProtKB-SubCell"/>
</dbReference>
<keyword evidence="9" id="KW-0544">Nucleosome core</keyword>
<evidence type="ECO:0000256" key="4">
    <source>
        <dbReference type="ARBA" id="ARBA00006564"/>
    </source>
</evidence>
<evidence type="ECO:0000256" key="9">
    <source>
        <dbReference type="ARBA" id="ARBA00023269"/>
    </source>
</evidence>
<dbReference type="GO" id="GO:0030527">
    <property type="term" value="F:structural constituent of chromatin"/>
    <property type="evidence" value="ECO:0007669"/>
    <property type="project" value="InterPro"/>
</dbReference>
<keyword evidence="8" id="KW-0539">Nucleus</keyword>
<proteinExistence type="inferred from homology"/>
<reference evidence="10" key="1">
    <citation type="submission" date="2021-06" db="EMBL/GenBank/DDBJ databases">
        <title>Parelaphostrongylus tenuis whole genome reference sequence.</title>
        <authorList>
            <person name="Garwood T.J."/>
            <person name="Larsen P.A."/>
            <person name="Fountain-Jones N.M."/>
            <person name="Garbe J.R."/>
            <person name="Macchietto M.G."/>
            <person name="Kania S.A."/>
            <person name="Gerhold R.W."/>
            <person name="Richards J.E."/>
            <person name="Wolf T.M."/>
        </authorList>
    </citation>
    <scope>NUCLEOTIDE SEQUENCE</scope>
    <source>
        <strain evidence="10">MNPRO001-30</strain>
        <tissue evidence="10">Meninges</tissue>
    </source>
</reference>
<dbReference type="InterPro" id="IPR009072">
    <property type="entry name" value="Histone-fold"/>
</dbReference>
<evidence type="ECO:0000256" key="5">
    <source>
        <dbReference type="ARBA" id="ARBA00020836"/>
    </source>
</evidence>
<evidence type="ECO:0000313" key="11">
    <source>
        <dbReference type="Proteomes" id="UP001196413"/>
    </source>
</evidence>
<evidence type="ECO:0000256" key="1">
    <source>
        <dbReference type="ARBA" id="ARBA00002001"/>
    </source>
</evidence>
<evidence type="ECO:0000256" key="2">
    <source>
        <dbReference type="ARBA" id="ARBA00004123"/>
    </source>
</evidence>
<organism evidence="10 11">
    <name type="scientific">Parelaphostrongylus tenuis</name>
    <name type="common">Meningeal worm</name>
    <dbReference type="NCBI Taxonomy" id="148309"/>
    <lineage>
        <taxon>Eukaryota</taxon>
        <taxon>Metazoa</taxon>
        <taxon>Ecdysozoa</taxon>
        <taxon>Nematoda</taxon>
        <taxon>Chromadorea</taxon>
        <taxon>Rhabditida</taxon>
        <taxon>Rhabditina</taxon>
        <taxon>Rhabditomorpha</taxon>
        <taxon>Strongyloidea</taxon>
        <taxon>Metastrongylidae</taxon>
        <taxon>Parelaphostrongylus</taxon>
    </lineage>
</organism>
<dbReference type="PANTHER" id="PTHR10484">
    <property type="entry name" value="HISTONE H4"/>
    <property type="match status" value="1"/>
</dbReference>